<dbReference type="SUPFAM" id="SSF57414">
    <property type="entry name" value="Hairpin loop containing domain-like"/>
    <property type="match status" value="2"/>
</dbReference>
<dbReference type="Gene3D" id="3.50.4.10">
    <property type="entry name" value="Hepatocyte Growth Factor"/>
    <property type="match status" value="1"/>
</dbReference>
<comment type="caution">
    <text evidence="4">The sequence shown here is derived from an EMBL/GenBank/DDBJ whole genome shotgun (WGS) entry which is preliminary data.</text>
</comment>
<dbReference type="PROSITE" id="PS50948">
    <property type="entry name" value="PAN"/>
    <property type="match status" value="2"/>
</dbReference>
<reference evidence="4 5" key="1">
    <citation type="submission" date="2018-04" db="EMBL/GenBank/DDBJ databases">
        <title>The genome of golden apple snail Pomacea canaliculata provides insight into stress tolerance and invasive adaptation.</title>
        <authorList>
            <person name="Liu C."/>
            <person name="Liu B."/>
            <person name="Ren Y."/>
            <person name="Zhang Y."/>
            <person name="Wang H."/>
            <person name="Li S."/>
            <person name="Jiang F."/>
            <person name="Yin L."/>
            <person name="Zhang G."/>
            <person name="Qian W."/>
            <person name="Fan W."/>
        </authorList>
    </citation>
    <scope>NUCLEOTIDE SEQUENCE [LARGE SCALE GENOMIC DNA]</scope>
    <source>
        <strain evidence="4">SZHN2017</strain>
        <tissue evidence="4">Muscle</tissue>
    </source>
</reference>
<feature type="domain" description="Apple" evidence="3">
    <location>
        <begin position="129"/>
        <end position="211"/>
    </location>
</feature>
<dbReference type="EMBL" id="PZQS01000006">
    <property type="protein sequence ID" value="PVD28240.1"/>
    <property type="molecule type" value="Genomic_DNA"/>
</dbReference>
<evidence type="ECO:0000313" key="5">
    <source>
        <dbReference type="Proteomes" id="UP000245119"/>
    </source>
</evidence>
<dbReference type="Proteomes" id="UP000245119">
    <property type="component" value="Linkage Group LG6"/>
</dbReference>
<sequence>MSVPGFSGCALQTYMVRSKLDCVRRCFSLTSCVWLTYTTLARDRGSCILRGLTDHATAMVTVQLIIPSVTISRLPVSAHLDITIQSILTPAFESAASLYLRPLVGFLDFSAKVMNLDTSLKVLLCPTDCDPRNLRNTFVKYTNGCLAGNDLRETSGITLQQCEEMCVKDTRCLTFDYPPDFDTCYLSDQTALTSMSQSSAPYPGCILKNYSVRSKLDCVRRCLSLTFCTGLTYTDLAPDSGSCVCLASSVQACISTTRPSGTVYINIVDKGLPGSEWLNKSCTTVADCPVKHSICYKATSTCLCTPGYYYSVNFGTCVRKCNPLYLQDTFLKYNNACIGGYQKETARGKRDEECIKLCVYSRDCLSIDYHHRGSYCHLNYHTAVTSNTFFPDCKGDPSDHYQRMCF</sequence>
<evidence type="ECO:0000313" key="4">
    <source>
        <dbReference type="EMBL" id="PVD28240.1"/>
    </source>
</evidence>
<dbReference type="SMART" id="SM00473">
    <property type="entry name" value="PAN_AP"/>
    <property type="match status" value="2"/>
</dbReference>
<proteinExistence type="predicted"/>
<evidence type="ECO:0000256" key="2">
    <source>
        <dbReference type="ARBA" id="ARBA00023157"/>
    </source>
</evidence>
<dbReference type="GO" id="GO:0005576">
    <property type="term" value="C:extracellular region"/>
    <property type="evidence" value="ECO:0007669"/>
    <property type="project" value="InterPro"/>
</dbReference>
<dbReference type="Pfam" id="PF00024">
    <property type="entry name" value="PAN_1"/>
    <property type="match status" value="2"/>
</dbReference>
<dbReference type="SMART" id="SM00223">
    <property type="entry name" value="APPLE"/>
    <property type="match status" value="1"/>
</dbReference>
<evidence type="ECO:0000259" key="3">
    <source>
        <dbReference type="PROSITE" id="PS50948"/>
    </source>
</evidence>
<accession>A0A2T7P4A6</accession>
<evidence type="ECO:0000256" key="1">
    <source>
        <dbReference type="ARBA" id="ARBA00022737"/>
    </source>
</evidence>
<feature type="domain" description="Apple" evidence="3">
    <location>
        <begin position="321"/>
        <end position="405"/>
    </location>
</feature>
<organism evidence="4 5">
    <name type="scientific">Pomacea canaliculata</name>
    <name type="common">Golden apple snail</name>
    <dbReference type="NCBI Taxonomy" id="400727"/>
    <lineage>
        <taxon>Eukaryota</taxon>
        <taxon>Metazoa</taxon>
        <taxon>Spiralia</taxon>
        <taxon>Lophotrochozoa</taxon>
        <taxon>Mollusca</taxon>
        <taxon>Gastropoda</taxon>
        <taxon>Caenogastropoda</taxon>
        <taxon>Architaenioglossa</taxon>
        <taxon>Ampullarioidea</taxon>
        <taxon>Ampullariidae</taxon>
        <taxon>Pomacea</taxon>
    </lineage>
</organism>
<keyword evidence="1" id="KW-0677">Repeat</keyword>
<protein>
    <recommendedName>
        <fullName evidence="3">Apple domain-containing protein</fullName>
    </recommendedName>
</protein>
<dbReference type="InterPro" id="IPR003609">
    <property type="entry name" value="Pan_app"/>
</dbReference>
<keyword evidence="2" id="KW-1015">Disulfide bond</keyword>
<keyword evidence="5" id="KW-1185">Reference proteome</keyword>
<name>A0A2T7P4A6_POMCA</name>
<dbReference type="GO" id="GO:0006508">
    <property type="term" value="P:proteolysis"/>
    <property type="evidence" value="ECO:0007669"/>
    <property type="project" value="InterPro"/>
</dbReference>
<dbReference type="AlphaFoldDB" id="A0A2T7P4A6"/>
<gene>
    <name evidence="4" type="ORF">C0Q70_10827</name>
</gene>
<dbReference type="InterPro" id="IPR000177">
    <property type="entry name" value="Apple"/>
</dbReference>